<reference evidence="2" key="1">
    <citation type="submission" date="2023-03" db="EMBL/GenBank/DDBJ databases">
        <title>Draft assemblies of triclosan tolerant bacteria isolated from returned activated sludge.</title>
        <authorList>
            <person name="Van Hamelsveld S."/>
        </authorList>
    </citation>
    <scope>NUCLEOTIDE SEQUENCE</scope>
    <source>
        <strain evidence="2">GW210012_S60</strain>
    </source>
</reference>
<dbReference type="GO" id="GO:0032259">
    <property type="term" value="P:methylation"/>
    <property type="evidence" value="ECO:0007669"/>
    <property type="project" value="UniProtKB-KW"/>
</dbReference>
<keyword evidence="2" id="KW-0808">Transferase</keyword>
<sequence>MTIIASLLRNAQLPESPTERLDAELLLAAAIGKSRSYLHTWPERIVSSEDAQRYADYLQR</sequence>
<comment type="caution">
    <text evidence="2">The sequence shown here is derived from an EMBL/GenBank/DDBJ whole genome shotgun (WGS) entry which is preliminary data.</text>
</comment>
<dbReference type="Gene3D" id="1.10.8.10">
    <property type="entry name" value="DNA helicase RuvA subunit, C-terminal domain"/>
    <property type="match status" value="1"/>
</dbReference>
<accession>A0AAW6PIV4</accession>
<protein>
    <submittedName>
        <fullName evidence="2">Protein-(Glutamine-N5) methyltransferase, release factor-specific</fullName>
    </submittedName>
</protein>
<dbReference type="AlphaFoldDB" id="A0AAW6PIV4"/>
<dbReference type="InterPro" id="IPR040758">
    <property type="entry name" value="PrmC_N"/>
</dbReference>
<keyword evidence="2" id="KW-0489">Methyltransferase</keyword>
<dbReference type="Proteomes" id="UP001217741">
    <property type="component" value="Unassembled WGS sequence"/>
</dbReference>
<feature type="non-terminal residue" evidence="2">
    <location>
        <position position="60"/>
    </location>
</feature>
<name>A0AAW6PIV4_PSEPU</name>
<dbReference type="EMBL" id="JARJLO010000032">
    <property type="protein sequence ID" value="MDF3869345.1"/>
    <property type="molecule type" value="Genomic_DNA"/>
</dbReference>
<dbReference type="Pfam" id="PF17827">
    <property type="entry name" value="PrmC_N"/>
    <property type="match status" value="1"/>
</dbReference>
<feature type="domain" description="Release factor glutamine methyltransferase N-terminal" evidence="1">
    <location>
        <begin position="11"/>
        <end position="60"/>
    </location>
</feature>
<gene>
    <name evidence="2" type="ORF">P3W50_02530</name>
</gene>
<proteinExistence type="predicted"/>
<dbReference type="GO" id="GO:0008168">
    <property type="term" value="F:methyltransferase activity"/>
    <property type="evidence" value="ECO:0007669"/>
    <property type="project" value="UniProtKB-KW"/>
</dbReference>
<evidence type="ECO:0000313" key="3">
    <source>
        <dbReference type="Proteomes" id="UP001217741"/>
    </source>
</evidence>
<evidence type="ECO:0000259" key="1">
    <source>
        <dbReference type="Pfam" id="PF17827"/>
    </source>
</evidence>
<evidence type="ECO:0000313" key="2">
    <source>
        <dbReference type="EMBL" id="MDF3869345.1"/>
    </source>
</evidence>
<organism evidence="2 3">
    <name type="scientific">Pseudomonas putida</name>
    <name type="common">Arthrobacter siderocapsulatus</name>
    <dbReference type="NCBI Taxonomy" id="303"/>
    <lineage>
        <taxon>Bacteria</taxon>
        <taxon>Pseudomonadati</taxon>
        <taxon>Pseudomonadota</taxon>
        <taxon>Gammaproteobacteria</taxon>
        <taxon>Pseudomonadales</taxon>
        <taxon>Pseudomonadaceae</taxon>
        <taxon>Pseudomonas</taxon>
    </lineage>
</organism>